<dbReference type="OrthoDB" id="7553681at2"/>
<reference evidence="2 3" key="1">
    <citation type="submission" date="2017-09" db="EMBL/GenBank/DDBJ databases">
        <title>Biodiversity and function of Thalassospira species in the particle-attached aromatic-hydrocarbon-degrading consortia from the surface seawater of the South China Sea.</title>
        <authorList>
            <person name="Dong C."/>
            <person name="Liu R."/>
            <person name="Shao Z."/>
        </authorList>
    </citation>
    <scope>NUCLEOTIDE SEQUENCE [LARGE SCALE GENOMIC DNA]</scope>
    <source>
        <strain evidence="2 3">CSC1P2</strain>
    </source>
</reference>
<sequence length="412" mass="46186">MPKVNFHQLIEIYRNINFKGDGRDGVLTIASEEILELLHKIETDDETFHDSNIVLPESPADLSVGDKINIEVHAPRMSVGLLLDTVDDFLNSPSARLREPQNYYIISDGIHTENAENSPIIDKYRKIIKIIDTLSAAASYVDETKSELIFIGNGKFSVPLTYTADTIENFKEDHFEHFKEIFLDTVHKDQKLILLSESIMNLTASQPEKERISFIIQNIDILIDEIKKGYRLFASSFSYAKIRSEIEAAKVEYISKIHKTFADIQGQLLGIPIAAVIIASQLKKTSGCDGVFWTNVSVFLGACIFSLLLMLSIINQWITLATIKSEVERQKQKLKGDYAAISSDFENIFKGILNRICWHKVVLAALGIASITCALIALIVFTKLTDASVSSCFSNAFYSEQAISHSSEHQTK</sequence>
<proteinExistence type="predicted"/>
<evidence type="ECO:0000313" key="3">
    <source>
        <dbReference type="Proteomes" id="UP000233597"/>
    </source>
</evidence>
<dbReference type="AlphaFoldDB" id="A0A2N3KY24"/>
<organism evidence="2 3">
    <name type="scientific">Thalassospira marina</name>
    <dbReference type="NCBI Taxonomy" id="2048283"/>
    <lineage>
        <taxon>Bacteria</taxon>
        <taxon>Pseudomonadati</taxon>
        <taxon>Pseudomonadota</taxon>
        <taxon>Alphaproteobacteria</taxon>
        <taxon>Rhodospirillales</taxon>
        <taxon>Thalassospiraceae</taxon>
        <taxon>Thalassospira</taxon>
    </lineage>
</organism>
<keyword evidence="1" id="KW-0812">Transmembrane</keyword>
<protein>
    <submittedName>
        <fullName evidence="2">Uncharacterized protein</fullName>
    </submittedName>
</protein>
<feature type="transmembrane region" description="Helical" evidence="1">
    <location>
        <begin position="292"/>
        <end position="314"/>
    </location>
</feature>
<dbReference type="EMBL" id="NWTK01000002">
    <property type="protein sequence ID" value="PKR55485.1"/>
    <property type="molecule type" value="Genomic_DNA"/>
</dbReference>
<evidence type="ECO:0000256" key="1">
    <source>
        <dbReference type="SAM" id="Phobius"/>
    </source>
</evidence>
<dbReference type="RefSeq" id="WP_101264534.1">
    <property type="nucleotide sequence ID" value="NZ_NWTK01000002.1"/>
</dbReference>
<keyword evidence="1" id="KW-1133">Transmembrane helix</keyword>
<comment type="caution">
    <text evidence="2">The sequence shown here is derived from an EMBL/GenBank/DDBJ whole genome shotgun (WGS) entry which is preliminary data.</text>
</comment>
<gene>
    <name evidence="2" type="ORF">COO20_04765</name>
</gene>
<feature type="transmembrane region" description="Helical" evidence="1">
    <location>
        <begin position="361"/>
        <end position="381"/>
    </location>
</feature>
<accession>A0A2N3KY24</accession>
<evidence type="ECO:0000313" key="2">
    <source>
        <dbReference type="EMBL" id="PKR55485.1"/>
    </source>
</evidence>
<keyword evidence="1" id="KW-0472">Membrane</keyword>
<name>A0A2N3KY24_9PROT</name>
<dbReference type="Proteomes" id="UP000233597">
    <property type="component" value="Unassembled WGS sequence"/>
</dbReference>